<dbReference type="InParanoid" id="A0A194RH63"/>
<feature type="compositionally biased region" description="Basic residues" evidence="1">
    <location>
        <begin position="247"/>
        <end position="256"/>
    </location>
</feature>
<sequence>MYGIKLGTLVFVVINVIINKVVGFRLNDDELKKVIVLMQHKLLPGQSKTHDTRSKNYDDDLIDNDRNLVNLDNLNDITRTNTDDNKENPMTILLFKAKYKPKESQEDTIVKNLFKKIILHEKLNPKKYQVNLKPNFKTNEFSNEIKDLQKFSKLYLIINTSNSRNLLNDNDLNDIGRLLSKLLSNKASRNNENKKRYYKGFAVKDDESSRRRRRDSDESETDDYRPKRSRNKNNGAMGGRTFAPSMGKKRHVYESD</sequence>
<dbReference type="EMBL" id="KQ460207">
    <property type="protein sequence ID" value="KPJ16665.1"/>
    <property type="molecule type" value="Genomic_DNA"/>
</dbReference>
<evidence type="ECO:0000313" key="3">
    <source>
        <dbReference type="Proteomes" id="UP000053240"/>
    </source>
</evidence>
<dbReference type="AlphaFoldDB" id="A0A194RH63"/>
<proteinExistence type="predicted"/>
<keyword evidence="3" id="KW-1185">Reference proteome</keyword>
<gene>
    <name evidence="2" type="ORF">RR48_10264</name>
</gene>
<evidence type="ECO:0000313" key="2">
    <source>
        <dbReference type="EMBL" id="KPJ16665.1"/>
    </source>
</evidence>
<protein>
    <submittedName>
        <fullName evidence="2">Uncharacterized protein</fullName>
    </submittedName>
</protein>
<reference evidence="2 3" key="1">
    <citation type="journal article" date="2015" name="Nat. Commun.">
        <title>Outbred genome sequencing and CRISPR/Cas9 gene editing in butterflies.</title>
        <authorList>
            <person name="Li X."/>
            <person name="Fan D."/>
            <person name="Zhang W."/>
            <person name="Liu G."/>
            <person name="Zhang L."/>
            <person name="Zhao L."/>
            <person name="Fang X."/>
            <person name="Chen L."/>
            <person name="Dong Y."/>
            <person name="Chen Y."/>
            <person name="Ding Y."/>
            <person name="Zhao R."/>
            <person name="Feng M."/>
            <person name="Zhu Y."/>
            <person name="Feng Y."/>
            <person name="Jiang X."/>
            <person name="Zhu D."/>
            <person name="Xiang H."/>
            <person name="Feng X."/>
            <person name="Li S."/>
            <person name="Wang J."/>
            <person name="Zhang G."/>
            <person name="Kronforst M.R."/>
            <person name="Wang W."/>
        </authorList>
    </citation>
    <scope>NUCLEOTIDE SEQUENCE [LARGE SCALE GENOMIC DNA]</scope>
    <source>
        <strain evidence="2">Ya'a_city_454_Pm</strain>
        <tissue evidence="2">Whole body</tissue>
    </source>
</reference>
<name>A0A194RH63_PAPMA</name>
<accession>A0A194RH63</accession>
<feature type="region of interest" description="Disordered" evidence="1">
    <location>
        <begin position="190"/>
        <end position="256"/>
    </location>
</feature>
<evidence type="ECO:0000256" key="1">
    <source>
        <dbReference type="SAM" id="MobiDB-lite"/>
    </source>
</evidence>
<dbReference type="Proteomes" id="UP000053240">
    <property type="component" value="Unassembled WGS sequence"/>
</dbReference>
<organism evidence="2 3">
    <name type="scientific">Papilio machaon</name>
    <name type="common">Old World swallowtail butterfly</name>
    <dbReference type="NCBI Taxonomy" id="76193"/>
    <lineage>
        <taxon>Eukaryota</taxon>
        <taxon>Metazoa</taxon>
        <taxon>Ecdysozoa</taxon>
        <taxon>Arthropoda</taxon>
        <taxon>Hexapoda</taxon>
        <taxon>Insecta</taxon>
        <taxon>Pterygota</taxon>
        <taxon>Neoptera</taxon>
        <taxon>Endopterygota</taxon>
        <taxon>Lepidoptera</taxon>
        <taxon>Glossata</taxon>
        <taxon>Ditrysia</taxon>
        <taxon>Papilionoidea</taxon>
        <taxon>Papilionidae</taxon>
        <taxon>Papilioninae</taxon>
        <taxon>Papilio</taxon>
    </lineage>
</organism>